<dbReference type="PANTHER" id="PTHR39165:SF1">
    <property type="entry name" value="DUF456 DOMAIN-CONTAINING PROTEIN"/>
    <property type="match status" value="1"/>
</dbReference>
<evidence type="ECO:0000313" key="3">
    <source>
        <dbReference type="Proteomes" id="UP000620046"/>
    </source>
</evidence>
<dbReference type="InterPro" id="IPR007403">
    <property type="entry name" value="DUF456"/>
</dbReference>
<feature type="transmembrane region" description="Helical" evidence="1">
    <location>
        <begin position="62"/>
        <end position="87"/>
    </location>
</feature>
<keyword evidence="3" id="KW-1185">Reference proteome</keyword>
<dbReference type="EMBL" id="BMJA01000001">
    <property type="protein sequence ID" value="GGA24515.1"/>
    <property type="molecule type" value="Genomic_DNA"/>
</dbReference>
<protein>
    <submittedName>
        <fullName evidence="2">Membrane protein</fullName>
    </submittedName>
</protein>
<proteinExistence type="predicted"/>
<dbReference type="Pfam" id="PF04306">
    <property type="entry name" value="DUF456"/>
    <property type="match status" value="1"/>
</dbReference>
<evidence type="ECO:0000256" key="1">
    <source>
        <dbReference type="SAM" id="Phobius"/>
    </source>
</evidence>
<feature type="transmembrane region" description="Helical" evidence="1">
    <location>
        <begin position="99"/>
        <end position="129"/>
    </location>
</feature>
<evidence type="ECO:0000313" key="2">
    <source>
        <dbReference type="EMBL" id="GGA24515.1"/>
    </source>
</evidence>
<name>A0ABQ1FQ43_9GAMM</name>
<feature type="transmembrane region" description="Helical" evidence="1">
    <location>
        <begin position="20"/>
        <end position="42"/>
    </location>
</feature>
<dbReference type="Proteomes" id="UP000620046">
    <property type="component" value="Unassembled WGS sequence"/>
</dbReference>
<accession>A0ABQ1FQ43</accession>
<comment type="caution">
    <text evidence="2">The sequence shown here is derived from an EMBL/GenBank/DDBJ whole genome shotgun (WGS) entry which is preliminary data.</text>
</comment>
<keyword evidence="1" id="KW-1133">Transmembrane helix</keyword>
<reference evidence="3" key="1">
    <citation type="journal article" date="2019" name="Int. J. Syst. Evol. Microbiol.">
        <title>The Global Catalogue of Microorganisms (GCM) 10K type strain sequencing project: providing services to taxonomists for standard genome sequencing and annotation.</title>
        <authorList>
            <consortium name="The Broad Institute Genomics Platform"/>
            <consortium name="The Broad Institute Genome Sequencing Center for Infectious Disease"/>
            <person name="Wu L."/>
            <person name="Ma J."/>
        </authorList>
    </citation>
    <scope>NUCLEOTIDE SEQUENCE [LARGE SCALE GENOMIC DNA]</scope>
    <source>
        <strain evidence="3">CGMCC 1.15439</strain>
    </source>
</reference>
<keyword evidence="1" id="KW-0812">Transmembrane</keyword>
<dbReference type="PANTHER" id="PTHR39165">
    <property type="entry name" value="IG HYPOTHETICAL 17883"/>
    <property type="match status" value="1"/>
</dbReference>
<sequence length="178" mass="18381">MSIKLEALPPKDLRMLFMDIALYALAIALIVGGLIGTILPTIPGIPMIFGGIWLAAALDDYQLLGVTWVIVLGVLAAIGVAVDFISATLGARRVGASSLAIWGASIGTFVGMFFGIPGLVLGPFVGALIGELVSSKSVLRSAHVSIGTWLGLLFGTLVKLVLSVVMVALAAGVWLLNL</sequence>
<organism evidence="2 3">
    <name type="scientific">Dyella nitratireducens</name>
    <dbReference type="NCBI Taxonomy" id="1849580"/>
    <lineage>
        <taxon>Bacteria</taxon>
        <taxon>Pseudomonadati</taxon>
        <taxon>Pseudomonadota</taxon>
        <taxon>Gammaproteobacteria</taxon>
        <taxon>Lysobacterales</taxon>
        <taxon>Rhodanobacteraceae</taxon>
        <taxon>Dyella</taxon>
    </lineage>
</organism>
<feature type="transmembrane region" description="Helical" evidence="1">
    <location>
        <begin position="149"/>
        <end position="176"/>
    </location>
</feature>
<gene>
    <name evidence="2" type="ORF">GCM10010981_11250</name>
</gene>
<keyword evidence="1" id="KW-0472">Membrane</keyword>